<dbReference type="Proteomes" id="UP000005953">
    <property type="component" value="Unassembled WGS sequence"/>
</dbReference>
<gene>
    <name evidence="1" type="ORF">MED297_20347</name>
</gene>
<keyword evidence="2" id="KW-1185">Reference proteome</keyword>
<dbReference type="InterPro" id="IPR036034">
    <property type="entry name" value="PDZ_sf"/>
</dbReference>
<accession>A4B9H4</accession>
<protein>
    <recommendedName>
        <fullName evidence="3">PDZ domain-containing protein</fullName>
    </recommendedName>
</protein>
<evidence type="ECO:0000313" key="2">
    <source>
        <dbReference type="Proteomes" id="UP000005953"/>
    </source>
</evidence>
<sequence>MSLELKEIFNQCIYRQQKTSLNTPPDTSKARLVTQVAGGSLADYLGIQKGDYLLQLNGYDGINANVKLVPDQGVTQRIEYYLPRTNEALVIETNGYPMGIESERSPEGIFLNYKGRYRRPDDLYVMWRSFGDDALIALAIRWQNRKAQWLRKTLPGVFKDMAMTEVELLFHGVALFENGQTQNGMMFVGEFINNYQHHHEMHFSGVAHFYWYQELKAQGKQEEAIAVLKESYRLAPVDRIKRKMVLEGLMGIDDQVEAKRIGHPFPLNYQLPMLNRRDTIVSLSEYLDELEDHQLMIVCALGGYRSNGPYDQFVRSYIQVKQYFGDVFSGVNVIAGDYNNDWTESEREAIASGLNVAVLYDESNVVGEALESAGSPDIYILDYKGVVVSECDFERISDVWALYLKYRQKKVVELV</sequence>
<name>A4B9H4_9GAMM</name>
<dbReference type="HOGENOM" id="CLU_662011_0_0_6"/>
<proteinExistence type="predicted"/>
<dbReference type="OrthoDB" id="9758793at2"/>
<dbReference type="EMBL" id="AAOE01000001">
    <property type="protein sequence ID" value="EAR11275.1"/>
    <property type="molecule type" value="Genomic_DNA"/>
</dbReference>
<dbReference type="RefSeq" id="WP_008044818.1">
    <property type="nucleotide sequence ID" value="NZ_CH724151.1"/>
</dbReference>
<organism evidence="1 2">
    <name type="scientific">Reinekea blandensis MED297</name>
    <dbReference type="NCBI Taxonomy" id="314283"/>
    <lineage>
        <taxon>Bacteria</taxon>
        <taxon>Pseudomonadati</taxon>
        <taxon>Pseudomonadota</taxon>
        <taxon>Gammaproteobacteria</taxon>
        <taxon>Oceanospirillales</taxon>
        <taxon>Saccharospirillaceae</taxon>
        <taxon>Reinekea</taxon>
    </lineage>
</organism>
<reference evidence="1 2" key="1">
    <citation type="submission" date="2006-02" db="EMBL/GenBank/DDBJ databases">
        <authorList>
            <person name="Pinhassi J."/>
            <person name="Pedros-Alio C."/>
            <person name="Ferriera S."/>
            <person name="Johnson J."/>
            <person name="Kravitz S."/>
            <person name="Halpern A."/>
            <person name="Remington K."/>
            <person name="Beeson K."/>
            <person name="Tran B."/>
            <person name="Rogers Y.-H."/>
            <person name="Friedman R."/>
            <person name="Venter J.C."/>
        </authorList>
    </citation>
    <scope>NUCLEOTIDE SEQUENCE [LARGE SCALE GENOMIC DNA]</scope>
    <source>
        <strain evidence="1 2">MED297</strain>
    </source>
</reference>
<evidence type="ECO:0008006" key="3">
    <source>
        <dbReference type="Google" id="ProtNLM"/>
    </source>
</evidence>
<dbReference type="SUPFAM" id="SSF50156">
    <property type="entry name" value="PDZ domain-like"/>
    <property type="match status" value="1"/>
</dbReference>
<dbReference type="AlphaFoldDB" id="A4B9H4"/>
<comment type="caution">
    <text evidence="1">The sequence shown here is derived from an EMBL/GenBank/DDBJ whole genome shotgun (WGS) entry which is preliminary data.</text>
</comment>
<dbReference type="STRING" id="314283.MED297_20347"/>
<evidence type="ECO:0000313" key="1">
    <source>
        <dbReference type="EMBL" id="EAR11275.1"/>
    </source>
</evidence>